<dbReference type="OrthoDB" id="8956542at2759"/>
<dbReference type="GO" id="GO:0008017">
    <property type="term" value="F:microtubule binding"/>
    <property type="evidence" value="ECO:0000318"/>
    <property type="project" value="GO_Central"/>
</dbReference>
<dbReference type="CTD" id="79884"/>
<accession>A0A8M3B099</accession>
<dbReference type="RefSeq" id="XP_009289323.2">
    <property type="nucleotide sequence ID" value="XM_009291048.4"/>
</dbReference>
<dbReference type="GeneID" id="565974"/>
<organism evidence="1 2">
    <name type="scientific">Danio rerio</name>
    <name type="common">Zebrafish</name>
    <name type="synonym">Brachydanio rerio</name>
    <dbReference type="NCBI Taxonomy" id="7955"/>
    <lineage>
        <taxon>Eukaryota</taxon>
        <taxon>Metazoa</taxon>
        <taxon>Chordata</taxon>
        <taxon>Craniata</taxon>
        <taxon>Vertebrata</taxon>
        <taxon>Euteleostomi</taxon>
        <taxon>Actinopterygii</taxon>
        <taxon>Neopterygii</taxon>
        <taxon>Teleostei</taxon>
        <taxon>Ostariophysi</taxon>
        <taxon>Cypriniformes</taxon>
        <taxon>Danionidae</taxon>
        <taxon>Danioninae</taxon>
        <taxon>Danio</taxon>
    </lineage>
</organism>
<dbReference type="GO" id="GO:0055113">
    <property type="term" value="P:epiboly involved in gastrulation with mouth forming second"/>
    <property type="evidence" value="ECO:0000315"/>
    <property type="project" value="ZFIN"/>
</dbReference>
<dbReference type="GO" id="GO:0072686">
    <property type="term" value="C:mitotic spindle"/>
    <property type="evidence" value="ECO:0000314"/>
    <property type="project" value="ZFIN"/>
</dbReference>
<reference evidence="2" key="1">
    <citation type="submission" date="2025-08" db="UniProtKB">
        <authorList>
            <consortium name="RefSeq"/>
        </authorList>
    </citation>
    <scope>IDENTIFICATION</scope>
    <source>
        <strain evidence="2">Tuebingen</strain>
        <tissue evidence="2">Fibroblasts and whole tissue</tissue>
    </source>
</reference>
<dbReference type="AGR" id="ZFIN:ZDB-GENE-080225-36"/>
<dbReference type="PANTHER" id="PTHR14739:SF9">
    <property type="entry name" value="MICROTUBULE-ASSOCIATED PROTEIN 9"/>
    <property type="match status" value="1"/>
</dbReference>
<sequence>MDGEPVSTTLAYTKSPKTSRRTTFQDELKKAVSARASRHSYSDDFENDDDEDCKVKSDDDDDDILNTLIKTQKQKKERFKAGKTKGKINDFKLSDDEEENVKPKKVSFMKTKRTSSPLHFEQSNSAGSADGQCSSVYSSQSRNSSQSPSNTYTPEKNQQSDSPFSSLSDKYLPESTLLKNDEQSKSAVRLSNQTESSMVRKSLSESPLPLNSENSQWDSSIPFTSEGSQWDSPVPLPSEKHEDNQKIEKDDEVPVPQPRERTVKSKSSAGCLLQDVSPRPKPRQKTSNLCDTGQLEEETKPETPDCSRAATSSMSIAFSNRSSSEKSQASTNKCTSVQGPDGDQAMTERSFLSSEQLSENLATAGSAATEESKERNYSTSFEEKPESSQGDLEQASTTPNQMSRKTTDRPSSCQSTSSRKSKCSYKAESKYLGTLKILDQRTQKAQQVPEAADSLRAAVYQEWLKKKEETLEITRRAKKQEQKMKEEKMQEEKLSKTADAKASYDAWKEKKRDVIRKKLSEKQKLINQQQVEMDKKQEKKETAKQQVFEKWKEEHDSILKDKIREKKQAERKLKLQKVTEKEERKKDCSSAFTKWSDQKKDVIEEKVREERRKQKIKEVEEQYEKEEKDKMALEMYDKWLRRKEFQQEKEKKEKRIQAILQEEPPPPWSPPNKTIPFGK</sequence>
<protein>
    <submittedName>
        <fullName evidence="2">Microtubule-associated protein 9 isoform X1</fullName>
    </submittedName>
</protein>
<evidence type="ECO:0000313" key="3">
    <source>
        <dbReference type="ZFIN" id="ZDB-GENE-080225-36"/>
    </source>
</evidence>
<evidence type="ECO:0000313" key="2">
    <source>
        <dbReference type="RefSeq" id="XP_009289323.2"/>
    </source>
</evidence>
<keyword evidence="1" id="KW-1185">Reference proteome</keyword>
<dbReference type="GO" id="GO:0000281">
    <property type="term" value="P:mitotic cytokinesis"/>
    <property type="evidence" value="ECO:0007669"/>
    <property type="project" value="InterPro"/>
</dbReference>
<dbReference type="GO" id="GO:0005813">
    <property type="term" value="C:centrosome"/>
    <property type="evidence" value="ECO:0000314"/>
    <property type="project" value="ZFIN"/>
</dbReference>
<evidence type="ECO:0000313" key="1">
    <source>
        <dbReference type="Proteomes" id="UP000000437"/>
    </source>
</evidence>
<dbReference type="GO" id="GO:1902412">
    <property type="term" value="P:regulation of mitotic cytokinesis"/>
    <property type="evidence" value="ECO:0000318"/>
    <property type="project" value="GO_Central"/>
</dbReference>
<gene>
    <name evidence="2 3" type="primary">map9</name>
    <name evidence="2" type="synonym">a0274750</name>
    <name evidence="2" type="synonym">ASAP</name>
    <name evidence="2" type="synonym">df:a0274750</name>
    <name evidence="2" type="synonym">im:7158971</name>
    <name evidence="2" type="synonym">si:ch73-34b5.1</name>
    <name evidence="2" type="synonym">xx:a0274750</name>
</gene>
<proteinExistence type="predicted"/>
<dbReference type="GO" id="GO:0000278">
    <property type="term" value="P:mitotic cell cycle"/>
    <property type="evidence" value="ECO:0000315"/>
    <property type="project" value="ZFIN"/>
</dbReference>
<dbReference type="InterPro" id="IPR026106">
    <property type="entry name" value="MAP9"/>
</dbReference>
<dbReference type="PANTHER" id="PTHR14739">
    <property type="entry name" value="MICROTUBULE-ASSOCIATED PROTEIN 9"/>
    <property type="match status" value="1"/>
</dbReference>
<dbReference type="FunCoup" id="A0A8M3B099">
    <property type="interactions" value="856"/>
</dbReference>
<dbReference type="AlphaFoldDB" id="A0A8M3B099"/>
<dbReference type="GO" id="GO:0005874">
    <property type="term" value="C:microtubule"/>
    <property type="evidence" value="ECO:0000314"/>
    <property type="project" value="ZFIN"/>
</dbReference>
<dbReference type="GO" id="GO:0090307">
    <property type="term" value="P:mitotic spindle assembly"/>
    <property type="evidence" value="ECO:0000318"/>
    <property type="project" value="GO_Central"/>
</dbReference>
<dbReference type="Proteomes" id="UP000000437">
    <property type="component" value="Chromosome 1"/>
</dbReference>
<dbReference type="GO" id="GO:0000235">
    <property type="term" value="C:astral microtubule"/>
    <property type="evidence" value="ECO:0000318"/>
    <property type="project" value="GO_Central"/>
</dbReference>
<dbReference type="ZFIN" id="ZDB-GENE-080225-36">
    <property type="gene designation" value="map9"/>
</dbReference>
<name>A0A8M3B099_DANRE</name>